<feature type="region of interest" description="Disordered" evidence="1">
    <location>
        <begin position="1"/>
        <end position="39"/>
    </location>
</feature>
<accession>A0A061RX68</accession>
<name>A0A061RX68_9CHLO</name>
<organism evidence="2">
    <name type="scientific">Tetraselmis sp. GSL018</name>
    <dbReference type="NCBI Taxonomy" id="582737"/>
    <lineage>
        <taxon>Eukaryota</taxon>
        <taxon>Viridiplantae</taxon>
        <taxon>Chlorophyta</taxon>
        <taxon>core chlorophytes</taxon>
        <taxon>Chlorodendrophyceae</taxon>
        <taxon>Chlorodendrales</taxon>
        <taxon>Chlorodendraceae</taxon>
        <taxon>Tetraselmis</taxon>
    </lineage>
</organism>
<evidence type="ECO:0000256" key="1">
    <source>
        <dbReference type="SAM" id="MobiDB-lite"/>
    </source>
</evidence>
<evidence type="ECO:0000313" key="2">
    <source>
        <dbReference type="EMBL" id="JAC75369.1"/>
    </source>
</evidence>
<sequence length="69" mass="6976">AHVIPSCRQRSSAAGRRQRCRGLGEERGGAGNGWPGRGKTLPGGAARVLLVLPGDMDAGRGTVLPAEGG</sequence>
<dbReference type="AlphaFoldDB" id="A0A061RX68"/>
<gene>
    <name evidence="2" type="ORF">TSPGSL018_23305</name>
</gene>
<dbReference type="EMBL" id="GBEZ01010292">
    <property type="protein sequence ID" value="JAC75369.1"/>
    <property type="molecule type" value="Transcribed_RNA"/>
</dbReference>
<feature type="non-terminal residue" evidence="2">
    <location>
        <position position="1"/>
    </location>
</feature>
<proteinExistence type="predicted"/>
<reference evidence="2" key="1">
    <citation type="submission" date="2014-05" db="EMBL/GenBank/DDBJ databases">
        <title>The transcriptome of the halophilic microalga Tetraselmis sp. GSL018 isolated from the Great Salt Lake, Utah.</title>
        <authorList>
            <person name="Jinkerson R.E."/>
            <person name="D'Adamo S."/>
            <person name="Posewitz M.C."/>
        </authorList>
    </citation>
    <scope>NUCLEOTIDE SEQUENCE</scope>
    <source>
        <strain evidence="2">GSL018</strain>
    </source>
</reference>
<protein>
    <submittedName>
        <fullName evidence="2">Uncharacterized protein</fullName>
    </submittedName>
</protein>
<feature type="non-terminal residue" evidence="2">
    <location>
        <position position="69"/>
    </location>
</feature>